<evidence type="ECO:0000313" key="2">
    <source>
        <dbReference type="Proteomes" id="UP000309215"/>
    </source>
</evidence>
<protein>
    <submittedName>
        <fullName evidence="1">Uncharacterized protein</fullName>
    </submittedName>
</protein>
<reference evidence="1 2" key="1">
    <citation type="submission" date="2019-04" db="EMBL/GenBank/DDBJ databases">
        <authorList>
            <person name="Li Y."/>
            <person name="Wang J."/>
        </authorList>
    </citation>
    <scope>NUCLEOTIDE SEQUENCE [LARGE SCALE GENOMIC DNA]</scope>
    <source>
        <strain evidence="1 2">DSM 14668</strain>
    </source>
</reference>
<accession>A0A4U1JKZ1</accession>
<dbReference type="AlphaFoldDB" id="A0A4U1JKZ1"/>
<dbReference type="Gene3D" id="2.60.120.10">
    <property type="entry name" value="Jelly Rolls"/>
    <property type="match status" value="1"/>
</dbReference>
<name>A0A4U1JKZ1_9BACT</name>
<dbReference type="InterPro" id="IPR011051">
    <property type="entry name" value="RmlC_Cupin_sf"/>
</dbReference>
<dbReference type="EMBL" id="SSMQ01000001">
    <property type="protein sequence ID" value="TKD13277.1"/>
    <property type="molecule type" value="Genomic_DNA"/>
</dbReference>
<dbReference type="InterPro" id="IPR014710">
    <property type="entry name" value="RmlC-like_jellyroll"/>
</dbReference>
<proteinExistence type="predicted"/>
<comment type="caution">
    <text evidence="1">The sequence shown here is derived from an EMBL/GenBank/DDBJ whole genome shotgun (WGS) entry which is preliminary data.</text>
</comment>
<dbReference type="Proteomes" id="UP000309215">
    <property type="component" value="Unassembled WGS sequence"/>
</dbReference>
<keyword evidence="2" id="KW-1185">Reference proteome</keyword>
<sequence length="104" mass="11411">MTITPIRLGDALRGEGDREVRTVLADERRKLVLIALREGAVLAAHHAIHPITIHCLEGQGELRVGEEVFPMSPGVVVPLDAHVVHEVEGKPALVLLVTMFRDKK</sequence>
<dbReference type="OrthoDB" id="5517423at2"/>
<gene>
    <name evidence="1" type="ORF">E8A74_01640</name>
</gene>
<dbReference type="SUPFAM" id="SSF51182">
    <property type="entry name" value="RmlC-like cupins"/>
    <property type="match status" value="1"/>
</dbReference>
<dbReference type="RefSeq" id="WP_136927093.1">
    <property type="nucleotide sequence ID" value="NZ_SSMQ01000001.1"/>
</dbReference>
<organism evidence="1 2">
    <name type="scientific">Polyangium fumosum</name>
    <dbReference type="NCBI Taxonomy" id="889272"/>
    <lineage>
        <taxon>Bacteria</taxon>
        <taxon>Pseudomonadati</taxon>
        <taxon>Myxococcota</taxon>
        <taxon>Polyangia</taxon>
        <taxon>Polyangiales</taxon>
        <taxon>Polyangiaceae</taxon>
        <taxon>Polyangium</taxon>
    </lineage>
</organism>
<evidence type="ECO:0000313" key="1">
    <source>
        <dbReference type="EMBL" id="TKD13277.1"/>
    </source>
</evidence>